<evidence type="ECO:0000256" key="3">
    <source>
        <dbReference type="ARBA" id="ARBA00022473"/>
    </source>
</evidence>
<keyword evidence="7" id="KW-0278">Fertilization</keyword>
<dbReference type="GO" id="GO:0007338">
    <property type="term" value="P:single fertilization"/>
    <property type="evidence" value="ECO:0007669"/>
    <property type="project" value="UniProtKB-KW"/>
</dbReference>
<keyword evidence="6" id="KW-0539">Nucleus</keyword>
<dbReference type="PANTHER" id="PTHR22747">
    <property type="entry name" value="NUCLEOPLASMIN"/>
    <property type="match status" value="1"/>
</dbReference>
<dbReference type="InterPro" id="IPR004301">
    <property type="entry name" value="Nucleoplasmin"/>
</dbReference>
<gene>
    <name evidence="13" type="ORF">mPipKuh1_012522</name>
</gene>
<evidence type="ECO:0000313" key="14">
    <source>
        <dbReference type="Proteomes" id="UP000558488"/>
    </source>
</evidence>
<dbReference type="PANTHER" id="PTHR22747:SF14">
    <property type="entry name" value="NUCLEOPLASMIN-2"/>
    <property type="match status" value="1"/>
</dbReference>
<dbReference type="GO" id="GO:0005730">
    <property type="term" value="C:nucleolus"/>
    <property type="evidence" value="ECO:0007669"/>
    <property type="project" value="TreeGrafter"/>
</dbReference>
<comment type="subcellular location">
    <subcellularLocation>
        <location evidence="1">Nucleus</location>
    </subcellularLocation>
</comment>
<feature type="compositionally biased region" description="Basic residues" evidence="11">
    <location>
        <begin position="200"/>
        <end position="211"/>
    </location>
</feature>
<comment type="subunit">
    <text evidence="9">Homopentamer, when bound to H2A-H2B dimers only. Homodecamer of two stacked pentamers, when bound to H2A-H2B dimers and H3-H4 tetramers simultaneously.</text>
</comment>
<dbReference type="GO" id="GO:0003723">
    <property type="term" value="F:RNA binding"/>
    <property type="evidence" value="ECO:0007669"/>
    <property type="project" value="TreeGrafter"/>
</dbReference>
<comment type="similarity">
    <text evidence="2">Belongs to the nucleoplasmin family.</text>
</comment>
<evidence type="ECO:0000256" key="4">
    <source>
        <dbReference type="ARBA" id="ARBA00022853"/>
    </source>
</evidence>
<dbReference type="GO" id="GO:0045740">
    <property type="term" value="P:positive regulation of DNA replication"/>
    <property type="evidence" value="ECO:0007669"/>
    <property type="project" value="TreeGrafter"/>
</dbReference>
<reference evidence="13 14" key="1">
    <citation type="journal article" date="2020" name="Nature">
        <title>Six reference-quality genomes reveal evolution of bat adaptations.</title>
        <authorList>
            <person name="Jebb D."/>
            <person name="Huang Z."/>
            <person name="Pippel M."/>
            <person name="Hughes G.M."/>
            <person name="Lavrichenko K."/>
            <person name="Devanna P."/>
            <person name="Winkler S."/>
            <person name="Jermiin L.S."/>
            <person name="Skirmuntt E.C."/>
            <person name="Katzourakis A."/>
            <person name="Burkitt-Gray L."/>
            <person name="Ray D.A."/>
            <person name="Sullivan K.A.M."/>
            <person name="Roscito J.G."/>
            <person name="Kirilenko B.M."/>
            <person name="Davalos L.M."/>
            <person name="Corthals A.P."/>
            <person name="Power M.L."/>
            <person name="Jones G."/>
            <person name="Ransome R.D."/>
            <person name="Dechmann D.K.N."/>
            <person name="Locatelli A.G."/>
            <person name="Puechmaille S.J."/>
            <person name="Fedrigo O."/>
            <person name="Jarvis E.D."/>
            <person name="Hiller M."/>
            <person name="Vernes S.C."/>
            <person name="Myers E.W."/>
            <person name="Teeling E.C."/>
        </authorList>
    </citation>
    <scope>NUCLEOTIDE SEQUENCE [LARGE SCALE GENOMIC DNA]</scope>
    <source>
        <strain evidence="13">MPipKuh1</strain>
        <tissue evidence="13">Flight muscle</tissue>
    </source>
</reference>
<dbReference type="GO" id="GO:0003682">
    <property type="term" value="F:chromatin binding"/>
    <property type="evidence" value="ECO:0007669"/>
    <property type="project" value="TreeGrafter"/>
</dbReference>
<protein>
    <recommendedName>
        <fullName evidence="10">Nucleoplasmin-2</fullName>
    </recommendedName>
</protein>
<evidence type="ECO:0000256" key="9">
    <source>
        <dbReference type="ARBA" id="ARBA00064984"/>
    </source>
</evidence>
<evidence type="ECO:0000256" key="8">
    <source>
        <dbReference type="ARBA" id="ARBA00057534"/>
    </source>
</evidence>
<dbReference type="GO" id="GO:0042393">
    <property type="term" value="F:histone binding"/>
    <property type="evidence" value="ECO:0007669"/>
    <property type="project" value="TreeGrafter"/>
</dbReference>
<comment type="function">
    <text evidence="8">Core histones chaperone involved in chromatin reprogramming, specially during fertilization and early embryonic development. Probably involved in sperm DNA decondensation during fertilization.</text>
</comment>
<comment type="caution">
    <text evidence="13">The sequence shown here is derived from an EMBL/GenBank/DDBJ whole genome shotgun (WGS) entry which is preliminary data.</text>
</comment>
<dbReference type="SUPFAM" id="SSF69203">
    <property type="entry name" value="Nucleoplasmin-like core domain"/>
    <property type="match status" value="1"/>
</dbReference>
<keyword evidence="14" id="KW-1185">Reference proteome</keyword>
<evidence type="ECO:0000256" key="1">
    <source>
        <dbReference type="ARBA" id="ARBA00004123"/>
    </source>
</evidence>
<dbReference type="Proteomes" id="UP000558488">
    <property type="component" value="Unassembled WGS sequence"/>
</dbReference>
<evidence type="ECO:0000259" key="12">
    <source>
        <dbReference type="Pfam" id="PF03066"/>
    </source>
</evidence>
<dbReference type="GO" id="GO:0005737">
    <property type="term" value="C:cytoplasm"/>
    <property type="evidence" value="ECO:0007669"/>
    <property type="project" value="TreeGrafter"/>
</dbReference>
<dbReference type="EMBL" id="JACAGB010000021">
    <property type="protein sequence ID" value="KAF6309793.1"/>
    <property type="molecule type" value="Genomic_DNA"/>
</dbReference>
<dbReference type="Pfam" id="PF03066">
    <property type="entry name" value="Nucleoplasmin"/>
    <property type="match status" value="1"/>
</dbReference>
<name>A0A7J7UA70_PIPKU</name>
<dbReference type="InterPro" id="IPR024057">
    <property type="entry name" value="Nucleoplasmin_core_dom"/>
</dbReference>
<accession>A0A7J7UA70</accession>
<evidence type="ECO:0000256" key="11">
    <source>
        <dbReference type="SAM" id="MobiDB-lite"/>
    </source>
</evidence>
<evidence type="ECO:0000256" key="6">
    <source>
        <dbReference type="ARBA" id="ARBA00023242"/>
    </source>
</evidence>
<feature type="compositionally biased region" description="Acidic residues" evidence="11">
    <location>
        <begin position="124"/>
        <end position="153"/>
    </location>
</feature>
<dbReference type="InterPro" id="IPR036824">
    <property type="entry name" value="Nucleoplasmin_core_dom_sf"/>
</dbReference>
<dbReference type="Gene3D" id="2.60.120.340">
    <property type="entry name" value="Nucleoplasmin core domain"/>
    <property type="match status" value="1"/>
</dbReference>
<organism evidence="13 14">
    <name type="scientific">Pipistrellus kuhlii</name>
    <name type="common">Kuhl's pipistrelle</name>
    <dbReference type="NCBI Taxonomy" id="59472"/>
    <lineage>
        <taxon>Eukaryota</taxon>
        <taxon>Metazoa</taxon>
        <taxon>Chordata</taxon>
        <taxon>Craniata</taxon>
        <taxon>Vertebrata</taxon>
        <taxon>Euteleostomi</taxon>
        <taxon>Mammalia</taxon>
        <taxon>Eutheria</taxon>
        <taxon>Laurasiatheria</taxon>
        <taxon>Chiroptera</taxon>
        <taxon>Yangochiroptera</taxon>
        <taxon>Vespertilionidae</taxon>
        <taxon>Pipistrellus</taxon>
    </lineage>
</organism>
<dbReference type="GO" id="GO:0006338">
    <property type="term" value="P:chromatin remodeling"/>
    <property type="evidence" value="ECO:0007669"/>
    <property type="project" value="TreeGrafter"/>
</dbReference>
<evidence type="ECO:0000256" key="5">
    <source>
        <dbReference type="ARBA" id="ARBA00023186"/>
    </source>
</evidence>
<dbReference type="GO" id="GO:0005654">
    <property type="term" value="C:nucleoplasm"/>
    <property type="evidence" value="ECO:0007669"/>
    <property type="project" value="TreeGrafter"/>
</dbReference>
<evidence type="ECO:0000256" key="2">
    <source>
        <dbReference type="ARBA" id="ARBA00010744"/>
    </source>
</evidence>
<proteinExistence type="inferred from homology"/>
<dbReference type="AlphaFoldDB" id="A0A7J7UA70"/>
<evidence type="ECO:0000256" key="10">
    <source>
        <dbReference type="ARBA" id="ARBA00074907"/>
    </source>
</evidence>
<feature type="region of interest" description="Disordered" evidence="11">
    <location>
        <begin position="122"/>
        <end position="211"/>
    </location>
</feature>
<evidence type="ECO:0000256" key="7">
    <source>
        <dbReference type="ARBA" id="ARBA00023279"/>
    </source>
</evidence>
<keyword evidence="5" id="KW-0143">Chaperone</keyword>
<sequence length="211" mass="23512">MERSRTSTPDKAGAVVLWGCELNQEKRTWTFKPQKEGKDCKLLLNTICLGEKVKGEMNLVEIVPPASQEEKRTKLIPIASLQASVLPTVTMGLELSPPVTFQLRAGLGPVFLSGQECYEIPEVSWEEEEGEEEDQSEEEDDDDDDDDDQDVTLEDSPVKQGKRLSSQKQASIAKKKKVEKEDEAVRASLKGKSPVNKARYTPKGKKPVPKK</sequence>
<feature type="domain" description="Nucleoplasmin core" evidence="12">
    <location>
        <begin position="17"/>
        <end position="118"/>
    </location>
</feature>
<keyword evidence="3" id="KW-0217">Developmental protein</keyword>
<evidence type="ECO:0000313" key="13">
    <source>
        <dbReference type="EMBL" id="KAF6309793.1"/>
    </source>
</evidence>
<keyword evidence="4" id="KW-0156">Chromatin regulator</keyword>
<dbReference type="FunFam" id="2.60.120.340:FF:000003">
    <property type="entry name" value="Nucleoplasmin 2"/>
    <property type="match status" value="1"/>
</dbReference>